<organism evidence="1 2">
    <name type="scientific">Methanobrevibacter oralis</name>
    <dbReference type="NCBI Taxonomy" id="66851"/>
    <lineage>
        <taxon>Archaea</taxon>
        <taxon>Methanobacteriati</taxon>
        <taxon>Methanobacteriota</taxon>
        <taxon>Methanomada group</taxon>
        <taxon>Methanobacteria</taxon>
        <taxon>Methanobacteriales</taxon>
        <taxon>Methanobacteriaceae</taxon>
        <taxon>Methanobrevibacter</taxon>
    </lineage>
</organism>
<evidence type="ECO:0000313" key="2">
    <source>
        <dbReference type="Proteomes" id="UP000077428"/>
    </source>
</evidence>
<sequence length="181" mass="20925">MNINVKKTILNAVNVNDEFPFYVDELSKNNTMPTYMGLADEKYTFYEMNDEFFDFISRKINKNGIYIRLVHVFGEAFGFTNPEDIIEINTQGNISTFGIETGKFKKDIKTNEQIEVCDVLDYGVKIKGNEISFGTTIFLDYNHLPYFAEFGSVNKNRDLSLNNPLNKSLIEIMKDCIIYDK</sequence>
<dbReference type="AlphaFoldDB" id="A0A166BR02"/>
<gene>
    <name evidence="1" type="ORF">MBORA_04090</name>
</gene>
<dbReference type="EMBL" id="LWMU01000047">
    <property type="protein sequence ID" value="KZX13703.1"/>
    <property type="molecule type" value="Genomic_DNA"/>
</dbReference>
<reference evidence="2" key="1">
    <citation type="journal article" date="2016" name="Genome Announc.">
        <title>Draft Genome Sequences of Methanobrevibacter curvatus DSM11111, Methanobrevibacter cuticularis DSM11139, Methanobrevibacter filiformis DSM11501, and Methanobrevibacter oralis DSM7256.</title>
        <authorList>
            <person name="Poehlein A."/>
            <person name="Seedorf H."/>
        </authorList>
    </citation>
    <scope>NUCLEOTIDE SEQUENCE [LARGE SCALE GENOMIC DNA]</scope>
    <source>
        <strain evidence="2">DSM 7256 / JCM 30027 / ZR</strain>
    </source>
</reference>
<name>A0A166BR02_METOA</name>
<dbReference type="PATRIC" id="fig|66851.6.peg.471"/>
<evidence type="ECO:0000313" key="1">
    <source>
        <dbReference type="EMBL" id="KZX13703.1"/>
    </source>
</evidence>
<accession>A0A166BR02</accession>
<protein>
    <submittedName>
        <fullName evidence="1">Uncharacterized protein</fullName>
    </submittedName>
</protein>
<proteinExistence type="predicted"/>
<dbReference type="OrthoDB" id="78054at2157"/>
<dbReference type="Proteomes" id="UP000077428">
    <property type="component" value="Unassembled WGS sequence"/>
</dbReference>
<keyword evidence="2" id="KW-1185">Reference proteome</keyword>
<comment type="caution">
    <text evidence="1">The sequence shown here is derived from an EMBL/GenBank/DDBJ whole genome shotgun (WGS) entry which is preliminary data.</text>
</comment>
<dbReference type="RefSeq" id="WP_042692369.1">
    <property type="nucleotide sequence ID" value="NZ_CABMAB010000008.1"/>
</dbReference>